<organism evidence="3 4">
    <name type="scientific">Eragrostis curvula</name>
    <name type="common">weeping love grass</name>
    <dbReference type="NCBI Taxonomy" id="38414"/>
    <lineage>
        <taxon>Eukaryota</taxon>
        <taxon>Viridiplantae</taxon>
        <taxon>Streptophyta</taxon>
        <taxon>Embryophyta</taxon>
        <taxon>Tracheophyta</taxon>
        <taxon>Spermatophyta</taxon>
        <taxon>Magnoliopsida</taxon>
        <taxon>Liliopsida</taxon>
        <taxon>Poales</taxon>
        <taxon>Poaceae</taxon>
        <taxon>PACMAD clade</taxon>
        <taxon>Chloridoideae</taxon>
        <taxon>Eragrostideae</taxon>
        <taxon>Eragrostidinae</taxon>
        <taxon>Eragrostis</taxon>
    </lineage>
</organism>
<evidence type="ECO:0000313" key="3">
    <source>
        <dbReference type="EMBL" id="TVU02849.1"/>
    </source>
</evidence>
<feature type="domain" description="BURP" evidence="2">
    <location>
        <begin position="115"/>
        <end position="322"/>
    </location>
</feature>
<feature type="domain" description="BURP" evidence="2">
    <location>
        <begin position="1"/>
        <end position="123"/>
    </location>
</feature>
<sequence length="322" mass="34097">MLGAGAGDVWAAASAVPRAGLPRQPYVVEKVATLDGDRYVGCHDITFPYAVYVCHMRERQAKAYRVTLRGLRGGPAVYMAAVCHLDTAGWNPAHPAFVVLHTQPGGAPVCHFVAPINLLFAASGKHHGCLLPILPRDVAGKVPFRNLTDVLIAFAIPAGSAEPAHVAATLSLCTSPLHAGELKACTTSLEGTMLSAMDMLGADADAGGVWAATSAVPRTGLPRHLYEVQAVTPLDGDRYVGCHKVPFPYRVYYCHMTAALSDRAYVVSLRSVGWGPAADIYVSILPPRHRQVEPGSPGVRGPAHPPGNASVPLHDICQSVVW</sequence>
<dbReference type="InterPro" id="IPR004873">
    <property type="entry name" value="BURP_dom"/>
</dbReference>
<comment type="caution">
    <text evidence="3">The sequence shown here is derived from an EMBL/GenBank/DDBJ whole genome shotgun (WGS) entry which is preliminary data.</text>
</comment>
<dbReference type="OrthoDB" id="654134at2759"/>
<dbReference type="AlphaFoldDB" id="A0A5J9SV73"/>
<evidence type="ECO:0000313" key="4">
    <source>
        <dbReference type="Proteomes" id="UP000324897"/>
    </source>
</evidence>
<dbReference type="PANTHER" id="PTHR31236">
    <property type="entry name" value="BURP DOMAIN PROTEIN USPL1-LIKE"/>
    <property type="match status" value="1"/>
</dbReference>
<protein>
    <recommendedName>
        <fullName evidence="2">BURP domain-containing protein</fullName>
    </recommendedName>
</protein>
<dbReference type="Pfam" id="PF03181">
    <property type="entry name" value="BURP"/>
    <property type="match status" value="2"/>
</dbReference>
<dbReference type="Proteomes" id="UP000324897">
    <property type="component" value="Unassembled WGS sequence"/>
</dbReference>
<dbReference type="PANTHER" id="PTHR31236:SF24">
    <property type="entry name" value="BURP DOMAIN PROTEIN RD22"/>
    <property type="match status" value="1"/>
</dbReference>
<keyword evidence="4" id="KW-1185">Reference proteome</keyword>
<reference evidence="3 4" key="1">
    <citation type="journal article" date="2019" name="Sci. Rep.">
        <title>A high-quality genome of Eragrostis curvula grass provides insights into Poaceae evolution and supports new strategies to enhance forage quality.</title>
        <authorList>
            <person name="Carballo J."/>
            <person name="Santos B.A.C.M."/>
            <person name="Zappacosta D."/>
            <person name="Garbus I."/>
            <person name="Selva J.P."/>
            <person name="Gallo C.A."/>
            <person name="Diaz A."/>
            <person name="Albertini E."/>
            <person name="Caccamo M."/>
            <person name="Echenique V."/>
        </authorList>
    </citation>
    <scope>NUCLEOTIDE SEQUENCE [LARGE SCALE GENOMIC DNA]</scope>
    <source>
        <strain evidence="4">cv. Victoria</strain>
        <tissue evidence="3">Leaf</tissue>
    </source>
</reference>
<feature type="non-terminal residue" evidence="3">
    <location>
        <position position="1"/>
    </location>
</feature>
<dbReference type="EMBL" id="RWGY01000268">
    <property type="protein sequence ID" value="TVU02849.1"/>
    <property type="molecule type" value="Genomic_DNA"/>
</dbReference>
<gene>
    <name evidence="3" type="ORF">EJB05_51635</name>
</gene>
<accession>A0A5J9SV73</accession>
<dbReference type="Gramene" id="TVU02849">
    <property type="protein sequence ID" value="TVU02849"/>
    <property type="gene ID" value="EJB05_51635"/>
</dbReference>
<dbReference type="PROSITE" id="PS51277">
    <property type="entry name" value="BURP"/>
    <property type="match status" value="2"/>
</dbReference>
<dbReference type="InterPro" id="IPR044816">
    <property type="entry name" value="BURP"/>
</dbReference>
<dbReference type="SMART" id="SM01045">
    <property type="entry name" value="BURP"/>
    <property type="match status" value="1"/>
</dbReference>
<name>A0A5J9SV73_9POAL</name>
<feature type="region of interest" description="Disordered" evidence="1">
    <location>
        <begin position="292"/>
        <end position="312"/>
    </location>
</feature>
<evidence type="ECO:0000259" key="2">
    <source>
        <dbReference type="PROSITE" id="PS51277"/>
    </source>
</evidence>
<evidence type="ECO:0000256" key="1">
    <source>
        <dbReference type="SAM" id="MobiDB-lite"/>
    </source>
</evidence>
<proteinExistence type="predicted"/>